<dbReference type="InterPro" id="IPR001466">
    <property type="entry name" value="Beta-lactam-related"/>
</dbReference>
<name>A0AAX6LIS6_LACPE</name>
<evidence type="ECO:0000313" key="4">
    <source>
        <dbReference type="Proteomes" id="UP001151834"/>
    </source>
</evidence>
<feature type="domain" description="Beta-lactamase-related" evidence="2">
    <location>
        <begin position="79"/>
        <end position="282"/>
    </location>
</feature>
<evidence type="ECO:0000313" key="3">
    <source>
        <dbReference type="EMBL" id="MDF2314418.1"/>
    </source>
</evidence>
<dbReference type="Proteomes" id="UP001151834">
    <property type="component" value="Unassembled WGS sequence"/>
</dbReference>
<feature type="transmembrane region" description="Helical" evidence="1">
    <location>
        <begin position="12"/>
        <end position="28"/>
    </location>
</feature>
<reference evidence="3" key="2">
    <citation type="journal article" date="2023" name="Front Nutr">
        <title>Lactiplantibacillus pentosus P2020 protects the hyperuricemia and renal inflammation in mice.</title>
        <authorList>
            <person name="Wang Z."/>
            <person name="Song L."/>
            <person name="Li X."/>
            <person name="Xiao Y."/>
            <person name="Huang Y."/>
            <person name="Zhang Y."/>
            <person name="Li J."/>
            <person name="Li M."/>
            <person name="Ren Z."/>
        </authorList>
    </citation>
    <scope>NUCLEOTIDE SEQUENCE</scope>
    <source>
        <strain evidence="3">P2000</strain>
    </source>
</reference>
<dbReference type="RefSeq" id="WP_160231032.1">
    <property type="nucleotide sequence ID" value="NZ_JAPEQV010000034.1"/>
</dbReference>
<keyword evidence="3" id="KW-0378">Hydrolase</keyword>
<keyword evidence="1" id="KW-0472">Membrane</keyword>
<accession>A0AAX6LIS6</accession>
<protein>
    <submittedName>
        <fullName evidence="3">Serine hydrolase</fullName>
    </submittedName>
</protein>
<dbReference type="InterPro" id="IPR012338">
    <property type="entry name" value="Beta-lactam/transpept-like"/>
</dbReference>
<gene>
    <name evidence="3" type="ORF">OOJ94_16585</name>
</gene>
<comment type="caution">
    <text evidence="3">The sequence shown here is derived from an EMBL/GenBank/DDBJ whole genome shotgun (WGS) entry which is preliminary data.</text>
</comment>
<dbReference type="GO" id="GO:0016787">
    <property type="term" value="F:hydrolase activity"/>
    <property type="evidence" value="ECO:0007669"/>
    <property type="project" value="UniProtKB-KW"/>
</dbReference>
<dbReference type="AlphaFoldDB" id="A0AAX6LIS6"/>
<dbReference type="EMBL" id="JAPEQV010000034">
    <property type="protein sequence ID" value="MDF2314418.1"/>
    <property type="molecule type" value="Genomic_DNA"/>
</dbReference>
<keyword evidence="1" id="KW-1133">Transmembrane helix</keyword>
<reference evidence="3" key="1">
    <citation type="submission" date="2022-11" db="EMBL/GenBank/DDBJ databases">
        <authorList>
            <person name="Wang Z."/>
        </authorList>
    </citation>
    <scope>NUCLEOTIDE SEQUENCE</scope>
    <source>
        <strain evidence="3">P2000</strain>
    </source>
</reference>
<keyword evidence="1" id="KW-0812">Transmembrane</keyword>
<evidence type="ECO:0000259" key="2">
    <source>
        <dbReference type="Pfam" id="PF00144"/>
    </source>
</evidence>
<evidence type="ECO:0000256" key="1">
    <source>
        <dbReference type="SAM" id="Phobius"/>
    </source>
</evidence>
<dbReference type="Pfam" id="PF00144">
    <property type="entry name" value="Beta-lactamase"/>
    <property type="match status" value="1"/>
</dbReference>
<organism evidence="3 4">
    <name type="scientific">Lactiplantibacillus pentosus</name>
    <name type="common">Lactobacillus pentosus</name>
    <dbReference type="NCBI Taxonomy" id="1589"/>
    <lineage>
        <taxon>Bacteria</taxon>
        <taxon>Bacillati</taxon>
        <taxon>Bacillota</taxon>
        <taxon>Bacilli</taxon>
        <taxon>Lactobacillales</taxon>
        <taxon>Lactobacillaceae</taxon>
        <taxon>Lactiplantibacillus</taxon>
    </lineage>
</organism>
<sequence>MQIKRKRARVCVYILLIVLILGIFFLVYRQSRAKTIVSNSNNNRSSLAVALSKQTNLDMQTQSLYSEKINTLNKNLIKDHFIGAYVGVRNNDILFSHGFGSINAANSNNFRFDSRLYVGNFQDVLDTTMLIALYNQNKVKLSEKVTDILPEFSADSSLTIYDLIVSNFSVYVNKNNLTPTAKSFSKGKHSSSIQANRLLREIVMEKVMHQNYEKIIMNLFGTKLDLYNTSVNSHDGFANNLVGYHYSEKEGIPTQQKAVQESVTAYSENRLKMSVADVLKAGQYVFKKSTYKSNKSYGLFKTYLNNTDNLKSDNSIVKLSTSSFGEYLNFYTNTKTNEMILVVSNFPNRKTSNKMLVNKLHNILKMK</sequence>
<dbReference type="Gene3D" id="3.40.710.10">
    <property type="entry name" value="DD-peptidase/beta-lactamase superfamily"/>
    <property type="match status" value="1"/>
</dbReference>
<proteinExistence type="predicted"/>
<dbReference type="SUPFAM" id="SSF56601">
    <property type="entry name" value="beta-lactamase/transpeptidase-like"/>
    <property type="match status" value="1"/>
</dbReference>